<dbReference type="InterPro" id="IPR007379">
    <property type="entry name" value="Tim44-like_dom"/>
</dbReference>
<evidence type="ECO:0000313" key="7">
    <source>
        <dbReference type="Proteomes" id="UP000474957"/>
    </source>
</evidence>
<organism evidence="6 7">
    <name type="scientific">Halovulum marinum</name>
    <dbReference type="NCBI Taxonomy" id="2662447"/>
    <lineage>
        <taxon>Bacteria</taxon>
        <taxon>Pseudomonadati</taxon>
        <taxon>Pseudomonadota</taxon>
        <taxon>Alphaproteobacteria</taxon>
        <taxon>Rhodobacterales</taxon>
        <taxon>Paracoccaceae</taxon>
        <taxon>Halovulum</taxon>
    </lineage>
</organism>
<comment type="similarity">
    <text evidence="2">Belongs to the Tim44 family.</text>
</comment>
<keyword evidence="3" id="KW-0809">Transit peptide</keyword>
<dbReference type="SUPFAM" id="SSF54427">
    <property type="entry name" value="NTF2-like"/>
    <property type="match status" value="1"/>
</dbReference>
<keyword evidence="7" id="KW-1185">Reference proteome</keyword>
<dbReference type="GO" id="GO:0051087">
    <property type="term" value="F:protein-folding chaperone binding"/>
    <property type="evidence" value="ECO:0007669"/>
    <property type="project" value="TreeGrafter"/>
</dbReference>
<gene>
    <name evidence="6" type="ORF">GE300_13835</name>
</gene>
<dbReference type="InterPro" id="IPR016985">
    <property type="entry name" value="UCP031890_Tim44-rel"/>
</dbReference>
<evidence type="ECO:0000259" key="5">
    <source>
        <dbReference type="SMART" id="SM00978"/>
    </source>
</evidence>
<dbReference type="SMART" id="SM00978">
    <property type="entry name" value="Tim44"/>
    <property type="match status" value="1"/>
</dbReference>
<evidence type="ECO:0000256" key="2">
    <source>
        <dbReference type="ARBA" id="ARBA00009597"/>
    </source>
</evidence>
<keyword evidence="4" id="KW-0472">Membrane</keyword>
<name>A0A6L5Z3U3_9RHOB</name>
<evidence type="ECO:0000256" key="4">
    <source>
        <dbReference type="ARBA" id="ARBA00023136"/>
    </source>
</evidence>
<reference evidence="6 7" key="1">
    <citation type="submission" date="2019-10" db="EMBL/GenBank/DDBJ databases">
        <title>Cognatihalovulum marinum gen. nov. sp. nov., a new member of the family Rhodobacteraceae isolated from deep seawater of the Northwest Indian Ocean.</title>
        <authorList>
            <person name="Ruan C."/>
            <person name="Wang J."/>
            <person name="Zheng X."/>
            <person name="Song L."/>
            <person name="Zhu Y."/>
            <person name="Huang Y."/>
            <person name="Lu Z."/>
            <person name="Du W."/>
            <person name="Huang L."/>
            <person name="Dai X."/>
        </authorList>
    </citation>
    <scope>NUCLEOTIDE SEQUENCE [LARGE SCALE GENOMIC DNA]</scope>
    <source>
        <strain evidence="6 7">2CG4</strain>
    </source>
</reference>
<accession>A0A6L5Z3U3</accession>
<comment type="subcellular location">
    <subcellularLocation>
        <location evidence="1">Membrane</location>
    </subcellularLocation>
</comment>
<protein>
    <submittedName>
        <fullName evidence="6">Tim44/TimA family putative adaptor protein</fullName>
    </submittedName>
</protein>
<evidence type="ECO:0000256" key="1">
    <source>
        <dbReference type="ARBA" id="ARBA00004370"/>
    </source>
</evidence>
<comment type="caution">
    <text evidence="6">The sequence shown here is derived from an EMBL/GenBank/DDBJ whole genome shotgun (WGS) entry which is preliminary data.</text>
</comment>
<dbReference type="AlphaFoldDB" id="A0A6L5Z3U3"/>
<dbReference type="PIRSF" id="PIRSF031890">
    <property type="entry name" value="UCP031890_transporter_Tim44"/>
    <property type="match status" value="1"/>
</dbReference>
<dbReference type="PANTHER" id="PTHR10721:SF1">
    <property type="entry name" value="MITOCHONDRIAL IMPORT INNER MEMBRANE TRANSLOCASE SUBUNIT TIM44"/>
    <property type="match status" value="1"/>
</dbReference>
<dbReference type="InterPro" id="IPR039544">
    <property type="entry name" value="Tim44-like"/>
</dbReference>
<evidence type="ECO:0000313" key="6">
    <source>
        <dbReference type="EMBL" id="MSU90682.1"/>
    </source>
</evidence>
<evidence type="ECO:0000256" key="3">
    <source>
        <dbReference type="ARBA" id="ARBA00022946"/>
    </source>
</evidence>
<dbReference type="Gene3D" id="3.10.450.240">
    <property type="match status" value="1"/>
</dbReference>
<sequence>MGSQLIQILVLAGVALFLILRLRDVLGTRGGFEKPLGGRTKPEVERSRSFEVIDGGGTDHDIADHVDPESPAAQALAQMKQAEPGFSVSEFAHGARQAYELILMAYENGELDTLEQFLAPEVYESFSSAVFARADRGLTVDANFVGIRELKIVGANFDPDTREGDVSVRFVGELTSVVRNPDGEVVEGDPQEIKRQKDVWTFSRVMGSDSPNWLLVATGG</sequence>
<dbReference type="RefSeq" id="WP_154447166.1">
    <property type="nucleotide sequence ID" value="NZ_WIND01000011.1"/>
</dbReference>
<dbReference type="InterPro" id="IPR032710">
    <property type="entry name" value="NTF2-like_dom_sf"/>
</dbReference>
<dbReference type="GO" id="GO:0030150">
    <property type="term" value="P:protein import into mitochondrial matrix"/>
    <property type="evidence" value="ECO:0007669"/>
    <property type="project" value="TreeGrafter"/>
</dbReference>
<feature type="domain" description="Tim44-like" evidence="5">
    <location>
        <begin position="72"/>
        <end position="220"/>
    </location>
</feature>
<dbReference type="EMBL" id="WIND01000011">
    <property type="protein sequence ID" value="MSU90682.1"/>
    <property type="molecule type" value="Genomic_DNA"/>
</dbReference>
<dbReference type="Pfam" id="PF04280">
    <property type="entry name" value="Tim44"/>
    <property type="match status" value="1"/>
</dbReference>
<dbReference type="Proteomes" id="UP000474957">
    <property type="component" value="Unassembled WGS sequence"/>
</dbReference>
<proteinExistence type="inferred from homology"/>
<dbReference type="NCBIfam" id="NF033779">
    <property type="entry name" value="Tim44_TimA_adap"/>
    <property type="match status" value="1"/>
</dbReference>
<dbReference type="GO" id="GO:0016020">
    <property type="term" value="C:membrane"/>
    <property type="evidence" value="ECO:0007669"/>
    <property type="project" value="UniProtKB-SubCell"/>
</dbReference>
<dbReference type="PANTHER" id="PTHR10721">
    <property type="entry name" value="MITOCHONDRIAL IMPORT INNER MEMBRANE TRANSLOCASE SUBUNIT TIM44"/>
    <property type="match status" value="1"/>
</dbReference>